<gene>
    <name evidence="4" type="ORF">SAMN06893096_10844</name>
</gene>
<evidence type="ECO:0000313" key="5">
    <source>
        <dbReference type="Proteomes" id="UP000198373"/>
    </source>
</evidence>
<name>A0A239HCY2_9ACTN</name>
<evidence type="ECO:0000256" key="1">
    <source>
        <dbReference type="ARBA" id="ARBA00022729"/>
    </source>
</evidence>
<dbReference type="InterPro" id="IPR029051">
    <property type="entry name" value="DUF4352"/>
</dbReference>
<evidence type="ECO:0000256" key="2">
    <source>
        <dbReference type="SAM" id="MobiDB-lite"/>
    </source>
</evidence>
<dbReference type="Gene3D" id="2.60.40.1240">
    <property type="match status" value="1"/>
</dbReference>
<dbReference type="Pfam" id="PF11611">
    <property type="entry name" value="DUF4352"/>
    <property type="match status" value="1"/>
</dbReference>
<protein>
    <recommendedName>
        <fullName evidence="3">DUF4352 domain-containing protein</fullName>
    </recommendedName>
</protein>
<sequence>MAEPSNDVAPPQAAPPTRTGIGQPAADGDFSFVVNGVDCGRTQLGDQYLNTKAQGVFCIVDLAVTNIGDGPQSFSGENCSLFNAEGQKFSADSEAAIYLEDAEWLYEEINPGNSLATKVIFDVPAGMTPVSIELHDSVFSGGVIVNLV</sequence>
<feature type="domain" description="DUF4352" evidence="3">
    <location>
        <begin position="20"/>
        <end position="142"/>
    </location>
</feature>
<evidence type="ECO:0000313" key="4">
    <source>
        <dbReference type="EMBL" id="SNS79247.1"/>
    </source>
</evidence>
<feature type="region of interest" description="Disordered" evidence="2">
    <location>
        <begin position="1"/>
        <end position="22"/>
    </location>
</feature>
<keyword evidence="1" id="KW-0732">Signal</keyword>
<organism evidence="4 5">
    <name type="scientific">Geodermatophilus pulveris</name>
    <dbReference type="NCBI Taxonomy" id="1564159"/>
    <lineage>
        <taxon>Bacteria</taxon>
        <taxon>Bacillati</taxon>
        <taxon>Actinomycetota</taxon>
        <taxon>Actinomycetes</taxon>
        <taxon>Geodermatophilales</taxon>
        <taxon>Geodermatophilaceae</taxon>
        <taxon>Geodermatophilus</taxon>
    </lineage>
</organism>
<proteinExistence type="predicted"/>
<dbReference type="EMBL" id="FZOO01000008">
    <property type="protein sequence ID" value="SNS79247.1"/>
    <property type="molecule type" value="Genomic_DNA"/>
</dbReference>
<reference evidence="5" key="1">
    <citation type="submission" date="2017-06" db="EMBL/GenBank/DDBJ databases">
        <authorList>
            <person name="Varghese N."/>
            <person name="Submissions S."/>
        </authorList>
    </citation>
    <scope>NUCLEOTIDE SEQUENCE [LARGE SCALE GENOMIC DNA]</scope>
    <source>
        <strain evidence="5">DSM 46839</strain>
    </source>
</reference>
<accession>A0A239HCY2</accession>
<evidence type="ECO:0000259" key="3">
    <source>
        <dbReference type="Pfam" id="PF11611"/>
    </source>
</evidence>
<dbReference type="InterPro" id="IPR029050">
    <property type="entry name" value="Immunoprotect_excell_Ig-like"/>
</dbReference>
<dbReference type="AlphaFoldDB" id="A0A239HCY2"/>
<keyword evidence="5" id="KW-1185">Reference proteome</keyword>
<dbReference type="Proteomes" id="UP000198373">
    <property type="component" value="Unassembled WGS sequence"/>
</dbReference>